<evidence type="ECO:0000256" key="2">
    <source>
        <dbReference type="ARBA" id="ARBA00010992"/>
    </source>
</evidence>
<sequence length="538" mass="59036">MSGITKETMDHAEMAKEATHESLEAEMRTEMLLSPPKKFSKAAIQLYFFMFLAYCNSWGTGFDSSLMSAMNSSDRWHSDLSVPKTGSLLGIVTAIYTIGNMIGSFVAGPAGDRWGRKVGIVIGNTITLLGAIVLCTSGNYHAFLAGRFLTGFGLSISRSSAPSWVAEMSPPQWRGPAIMLYNSLWLIGAIIASAIAFASGPIQSSLSWRLPLILQVVPTSIVLLGVWFLPESPRWLIANDRVDEARRILTKYHADGDENSSLVSLEIVEMQESIQLEASDKRWYDYSEFFTPRANRYRLFMVISMGFIGITSFSSFVTNAPGLLLFLGQWGGSNLTGYYLANNLRNIGITAQDRLLVYNMAYYISALGGASIGSLLSNKIGRRPQLLFGCLSMSACLVALIGVTSQYHKGQSSSLSNLTIAFIFFVGIFHSGGVNPLVVAYPVECLHTNTRSKGMGINNFVLNAAEFVNTYAAPIALANIAWKVYIVYAVWNIVQAAWVYLFFVETKGRTLEEMDEIFKAKNPVKASLKVVPIFDGGI</sequence>
<evidence type="ECO:0000313" key="10">
    <source>
        <dbReference type="EMBL" id="CRG91874.1"/>
    </source>
</evidence>
<evidence type="ECO:0000256" key="3">
    <source>
        <dbReference type="ARBA" id="ARBA00022448"/>
    </source>
</evidence>
<dbReference type="GO" id="GO:0016020">
    <property type="term" value="C:membrane"/>
    <property type="evidence" value="ECO:0007669"/>
    <property type="project" value="UniProtKB-SubCell"/>
</dbReference>
<dbReference type="SUPFAM" id="SSF103473">
    <property type="entry name" value="MFS general substrate transporter"/>
    <property type="match status" value="1"/>
</dbReference>
<keyword evidence="6 8" id="KW-0472">Membrane</keyword>
<feature type="transmembrane region" description="Helical" evidence="8">
    <location>
        <begin position="361"/>
        <end position="380"/>
    </location>
</feature>
<keyword evidence="3" id="KW-0813">Transport</keyword>
<feature type="transmembrane region" description="Helical" evidence="8">
    <location>
        <begin position="415"/>
        <end position="433"/>
    </location>
</feature>
<keyword evidence="5 8" id="KW-1133">Transmembrane helix</keyword>
<feature type="transmembrane region" description="Helical" evidence="8">
    <location>
        <begin position="210"/>
        <end position="229"/>
    </location>
</feature>
<feature type="domain" description="Major facilitator superfamily (MFS) profile" evidence="9">
    <location>
        <begin position="49"/>
        <end position="507"/>
    </location>
</feature>
<dbReference type="Pfam" id="PF00083">
    <property type="entry name" value="Sugar_tr"/>
    <property type="match status" value="2"/>
</dbReference>
<evidence type="ECO:0000256" key="8">
    <source>
        <dbReference type="SAM" id="Phobius"/>
    </source>
</evidence>
<reference evidence="10 11" key="1">
    <citation type="submission" date="2015-04" db="EMBL/GenBank/DDBJ databases">
        <authorList>
            <person name="Syromyatnikov M.Y."/>
            <person name="Popov V.N."/>
        </authorList>
    </citation>
    <scope>NUCLEOTIDE SEQUENCE [LARGE SCALE GENOMIC DNA]</scope>
    <source>
        <strain evidence="10">WF-38-12</strain>
    </source>
</reference>
<feature type="compositionally biased region" description="Basic and acidic residues" evidence="7">
    <location>
        <begin position="7"/>
        <end position="20"/>
    </location>
</feature>
<dbReference type="FunFam" id="1.20.1250.20:FF:000134">
    <property type="entry name" value="MFS sugar transporter protein"/>
    <property type="match status" value="1"/>
</dbReference>
<dbReference type="GO" id="GO:0005351">
    <property type="term" value="F:carbohydrate:proton symporter activity"/>
    <property type="evidence" value="ECO:0007669"/>
    <property type="project" value="TreeGrafter"/>
</dbReference>
<dbReference type="PANTHER" id="PTHR48022">
    <property type="entry name" value="PLASTIDIC GLUCOSE TRANSPORTER 4"/>
    <property type="match status" value="1"/>
</dbReference>
<proteinExistence type="inferred from homology"/>
<dbReference type="InterPro" id="IPR036259">
    <property type="entry name" value="MFS_trans_sf"/>
</dbReference>
<dbReference type="PANTHER" id="PTHR48022:SF79">
    <property type="entry name" value="LACTOSE PERMEASE, PUTATIVE (AFU_ORTHOLOGUE AFUA_6G01860)-RELATED"/>
    <property type="match status" value="1"/>
</dbReference>
<dbReference type="Proteomes" id="UP000054383">
    <property type="component" value="Unassembled WGS sequence"/>
</dbReference>
<organism evidence="10 11">
    <name type="scientific">Talaromyces islandicus</name>
    <name type="common">Penicillium islandicum</name>
    <dbReference type="NCBI Taxonomy" id="28573"/>
    <lineage>
        <taxon>Eukaryota</taxon>
        <taxon>Fungi</taxon>
        <taxon>Dikarya</taxon>
        <taxon>Ascomycota</taxon>
        <taxon>Pezizomycotina</taxon>
        <taxon>Eurotiomycetes</taxon>
        <taxon>Eurotiomycetidae</taxon>
        <taxon>Eurotiales</taxon>
        <taxon>Trichocomaceae</taxon>
        <taxon>Talaromyces</taxon>
        <taxon>Talaromyces sect. Islandici</taxon>
    </lineage>
</organism>
<evidence type="ECO:0000256" key="4">
    <source>
        <dbReference type="ARBA" id="ARBA00022692"/>
    </source>
</evidence>
<feature type="transmembrane region" description="Helical" evidence="8">
    <location>
        <begin position="299"/>
        <end position="317"/>
    </location>
</feature>
<keyword evidence="11" id="KW-1185">Reference proteome</keyword>
<protein>
    <submittedName>
        <fullName evidence="10">Lactose permease</fullName>
    </submittedName>
</protein>
<dbReference type="OrthoDB" id="6133115at2759"/>
<name>A0A0U1M8B0_TALIS</name>
<feature type="transmembrane region" description="Helical" evidence="8">
    <location>
        <begin position="323"/>
        <end position="341"/>
    </location>
</feature>
<accession>A0A0U1M8B0</accession>
<evidence type="ECO:0000256" key="1">
    <source>
        <dbReference type="ARBA" id="ARBA00004141"/>
    </source>
</evidence>
<feature type="transmembrane region" description="Helical" evidence="8">
    <location>
        <begin position="46"/>
        <end position="67"/>
    </location>
</feature>
<dbReference type="EMBL" id="CVMT01000010">
    <property type="protein sequence ID" value="CRG91874.1"/>
    <property type="molecule type" value="Genomic_DNA"/>
</dbReference>
<dbReference type="InterPro" id="IPR005828">
    <property type="entry name" value="MFS_sugar_transport-like"/>
</dbReference>
<dbReference type="InterPro" id="IPR050360">
    <property type="entry name" value="MFS_Sugar_Transporters"/>
</dbReference>
<dbReference type="Gene3D" id="1.20.1250.20">
    <property type="entry name" value="MFS general substrate transporter like domains"/>
    <property type="match status" value="1"/>
</dbReference>
<feature type="region of interest" description="Disordered" evidence="7">
    <location>
        <begin position="1"/>
        <end position="20"/>
    </location>
</feature>
<comment type="similarity">
    <text evidence="2">Belongs to the major facilitator superfamily. Sugar transporter (TC 2.A.1.1) family.</text>
</comment>
<feature type="transmembrane region" description="Helical" evidence="8">
    <location>
        <begin position="178"/>
        <end position="198"/>
    </location>
</feature>
<evidence type="ECO:0000259" key="9">
    <source>
        <dbReference type="PROSITE" id="PS50850"/>
    </source>
</evidence>
<evidence type="ECO:0000256" key="7">
    <source>
        <dbReference type="SAM" id="MobiDB-lite"/>
    </source>
</evidence>
<dbReference type="OMA" id="WFIAENA"/>
<dbReference type="InterPro" id="IPR020846">
    <property type="entry name" value="MFS_dom"/>
</dbReference>
<evidence type="ECO:0000256" key="6">
    <source>
        <dbReference type="ARBA" id="ARBA00023136"/>
    </source>
</evidence>
<comment type="subcellular location">
    <subcellularLocation>
        <location evidence="1">Membrane</location>
        <topology evidence="1">Multi-pass membrane protein</topology>
    </subcellularLocation>
</comment>
<evidence type="ECO:0000313" key="11">
    <source>
        <dbReference type="Proteomes" id="UP000054383"/>
    </source>
</evidence>
<dbReference type="AlphaFoldDB" id="A0A0U1M8B0"/>
<dbReference type="PROSITE" id="PS50850">
    <property type="entry name" value="MFS"/>
    <property type="match status" value="1"/>
</dbReference>
<feature type="transmembrane region" description="Helical" evidence="8">
    <location>
        <begin position="118"/>
        <end position="134"/>
    </location>
</feature>
<feature type="transmembrane region" description="Helical" evidence="8">
    <location>
        <begin position="87"/>
        <end position="106"/>
    </location>
</feature>
<keyword evidence="4 8" id="KW-0812">Transmembrane</keyword>
<feature type="transmembrane region" description="Helical" evidence="8">
    <location>
        <begin position="485"/>
        <end position="504"/>
    </location>
</feature>
<feature type="transmembrane region" description="Helical" evidence="8">
    <location>
        <begin position="386"/>
        <end position="403"/>
    </location>
</feature>
<evidence type="ECO:0000256" key="5">
    <source>
        <dbReference type="ARBA" id="ARBA00022989"/>
    </source>
</evidence>
<gene>
    <name evidence="10" type="ORF">PISL3812_08928</name>
</gene>